<keyword evidence="1" id="KW-0812">Transmembrane</keyword>
<feature type="transmembrane region" description="Helical" evidence="1">
    <location>
        <begin position="36"/>
        <end position="58"/>
    </location>
</feature>
<feature type="transmembrane region" description="Helical" evidence="1">
    <location>
        <begin position="97"/>
        <end position="120"/>
    </location>
</feature>
<keyword evidence="3" id="KW-1185">Reference proteome</keyword>
<dbReference type="Proteomes" id="UP000198888">
    <property type="component" value="Unassembled WGS sequence"/>
</dbReference>
<name>A0A1H6W6S2_9EURY</name>
<protein>
    <recommendedName>
        <fullName evidence="4">GAF domain-containing protein</fullName>
    </recommendedName>
</protein>
<dbReference type="RefSeq" id="WP_089673252.1">
    <property type="nucleotide sequence ID" value="NZ_CP024845.1"/>
</dbReference>
<keyword evidence="1" id="KW-0472">Membrane</keyword>
<dbReference type="SUPFAM" id="SSF55781">
    <property type="entry name" value="GAF domain-like"/>
    <property type="match status" value="1"/>
</dbReference>
<evidence type="ECO:0008006" key="4">
    <source>
        <dbReference type="Google" id="ProtNLM"/>
    </source>
</evidence>
<dbReference type="STRING" id="1073996.SAMN05444271_12328"/>
<dbReference type="EMBL" id="FNYR01000023">
    <property type="protein sequence ID" value="SEJ12721.1"/>
    <property type="molecule type" value="Genomic_DNA"/>
</dbReference>
<accession>A0A1H6W6S2</accession>
<proteinExistence type="predicted"/>
<accession>A0A2H4PY70</accession>
<evidence type="ECO:0000313" key="3">
    <source>
        <dbReference type="Proteomes" id="UP000198888"/>
    </source>
</evidence>
<evidence type="ECO:0000256" key="1">
    <source>
        <dbReference type="SAM" id="Phobius"/>
    </source>
</evidence>
<dbReference type="KEGG" id="hae:halTADL_0238"/>
<reference evidence="2 3" key="1">
    <citation type="submission" date="2016-10" db="EMBL/GenBank/DDBJ databases">
        <authorList>
            <person name="de Groot N.N."/>
        </authorList>
    </citation>
    <scope>NUCLEOTIDE SEQUENCE [LARGE SCALE GENOMIC DNA]</scope>
    <source>
        <strain evidence="2 3">DSM 22187</strain>
    </source>
</reference>
<evidence type="ECO:0000313" key="2">
    <source>
        <dbReference type="EMBL" id="SEJ12721.1"/>
    </source>
</evidence>
<dbReference type="GeneID" id="35001063"/>
<sequence>MQYRAAIGGGLVVSGVLLGVLQVLQYLQFPAAATTLLFNTVPFILVSAAIVFTGVTIVRDDAYGEYATLIISWSVGSAVAFVAVFTLITGISQQAGLTLLFGAADAGTAGGLAGLLIGLYDAQSRQTLATVERSAEKLKGLNKYGKVLNESSNVESVSALCIEVLEFVLDSDGAVFVHGDGDSWRVVDTTLPDVDTDGALGRAAREASDREKLQTLTDGEGFDGIRNGEPGSTLAVPISYGADTVVLFAVYYDLAEPDTENVDLFEILAAHAATALSSVDTAARQADEPEPL</sequence>
<gene>
    <name evidence="2" type="ORF">SAMN05444271_12328</name>
</gene>
<feature type="transmembrane region" description="Helical" evidence="1">
    <location>
        <begin position="6"/>
        <end position="24"/>
    </location>
</feature>
<dbReference type="Gene3D" id="3.30.450.40">
    <property type="match status" value="1"/>
</dbReference>
<organism evidence="2 3">
    <name type="scientific">Halohasta litchfieldiae</name>
    <dbReference type="NCBI Taxonomy" id="1073996"/>
    <lineage>
        <taxon>Archaea</taxon>
        <taxon>Methanobacteriati</taxon>
        <taxon>Methanobacteriota</taxon>
        <taxon>Stenosarchaea group</taxon>
        <taxon>Halobacteria</taxon>
        <taxon>Halobacteriales</taxon>
        <taxon>Haloferacaceae</taxon>
        <taxon>Halohasta</taxon>
    </lineage>
</organism>
<keyword evidence="1" id="KW-1133">Transmembrane helix</keyword>
<dbReference type="InterPro" id="IPR029016">
    <property type="entry name" value="GAF-like_dom_sf"/>
</dbReference>
<dbReference type="AlphaFoldDB" id="A0A1H6W6S2"/>
<feature type="transmembrane region" description="Helical" evidence="1">
    <location>
        <begin position="70"/>
        <end position="90"/>
    </location>
</feature>